<feature type="compositionally biased region" description="Acidic residues" evidence="1">
    <location>
        <begin position="75"/>
        <end position="87"/>
    </location>
</feature>
<dbReference type="AlphaFoldDB" id="A0A2H3NKE7"/>
<organism evidence="2 3">
    <name type="scientific">Longimonas halophila</name>
    <dbReference type="NCBI Taxonomy" id="1469170"/>
    <lineage>
        <taxon>Bacteria</taxon>
        <taxon>Pseudomonadati</taxon>
        <taxon>Rhodothermota</taxon>
        <taxon>Rhodothermia</taxon>
        <taxon>Rhodothermales</taxon>
        <taxon>Salisaetaceae</taxon>
        <taxon>Longimonas</taxon>
    </lineage>
</organism>
<dbReference type="Proteomes" id="UP000221024">
    <property type="component" value="Unassembled WGS sequence"/>
</dbReference>
<feature type="region of interest" description="Disordered" evidence="1">
    <location>
        <begin position="58"/>
        <end position="112"/>
    </location>
</feature>
<sequence>MEHPDQKALLVRVAGDSVHGLTTLNEHLSNGWRVVETTPLGGGHATETVALVVIEQQRSPDTQAMPVAERQAQPAEDDIMPEVESPVEGDGATPNADPGDPDIDVASEDPAT</sequence>
<keyword evidence="3" id="KW-1185">Reference proteome</keyword>
<feature type="compositionally biased region" description="Acidic residues" evidence="1">
    <location>
        <begin position="99"/>
        <end position="112"/>
    </location>
</feature>
<proteinExistence type="predicted"/>
<dbReference type="RefSeq" id="WP_098062362.1">
    <property type="nucleotide sequence ID" value="NZ_PDEP01000008.1"/>
</dbReference>
<accession>A0A2H3NKE7</accession>
<gene>
    <name evidence="2" type="ORF">CRI93_09300</name>
</gene>
<name>A0A2H3NKE7_9BACT</name>
<evidence type="ECO:0000256" key="1">
    <source>
        <dbReference type="SAM" id="MobiDB-lite"/>
    </source>
</evidence>
<protein>
    <submittedName>
        <fullName evidence="2">Uncharacterized protein</fullName>
    </submittedName>
</protein>
<dbReference type="EMBL" id="PDEP01000008">
    <property type="protein sequence ID" value="PEN06468.1"/>
    <property type="molecule type" value="Genomic_DNA"/>
</dbReference>
<comment type="caution">
    <text evidence="2">The sequence shown here is derived from an EMBL/GenBank/DDBJ whole genome shotgun (WGS) entry which is preliminary data.</text>
</comment>
<dbReference type="OrthoDB" id="9998352at2"/>
<evidence type="ECO:0000313" key="3">
    <source>
        <dbReference type="Proteomes" id="UP000221024"/>
    </source>
</evidence>
<evidence type="ECO:0000313" key="2">
    <source>
        <dbReference type="EMBL" id="PEN06468.1"/>
    </source>
</evidence>
<reference evidence="2 3" key="1">
    <citation type="submission" date="2017-10" db="EMBL/GenBank/DDBJ databases">
        <title>Draft genome of Longimonas halophila.</title>
        <authorList>
            <person name="Goh K.M."/>
            <person name="Shamsir M.S."/>
            <person name="Lim S.W."/>
        </authorList>
    </citation>
    <scope>NUCLEOTIDE SEQUENCE [LARGE SCALE GENOMIC DNA]</scope>
    <source>
        <strain evidence="2 3">KCTC 42399</strain>
    </source>
</reference>